<dbReference type="AlphaFoldDB" id="A0A3A9WEL5"/>
<accession>A0A3A9WEL5</accession>
<evidence type="ECO:0000313" key="3">
    <source>
        <dbReference type="EMBL" id="RKN26526.1"/>
    </source>
</evidence>
<proteinExistence type="predicted"/>
<organism evidence="2 5">
    <name type="scientific">Streptomyces radicis</name>
    <dbReference type="NCBI Taxonomy" id="1750517"/>
    <lineage>
        <taxon>Bacteria</taxon>
        <taxon>Bacillati</taxon>
        <taxon>Actinomycetota</taxon>
        <taxon>Actinomycetes</taxon>
        <taxon>Kitasatosporales</taxon>
        <taxon>Streptomycetaceae</taxon>
        <taxon>Streptomyces</taxon>
    </lineage>
</organism>
<feature type="region of interest" description="Disordered" evidence="1">
    <location>
        <begin position="199"/>
        <end position="227"/>
    </location>
</feature>
<keyword evidence="4" id="KW-1185">Reference proteome</keyword>
<dbReference type="EMBL" id="RBDY01000002">
    <property type="protein sequence ID" value="RKN26526.1"/>
    <property type="molecule type" value="Genomic_DNA"/>
</dbReference>
<comment type="caution">
    <text evidence="2">The sequence shown here is derived from an EMBL/GenBank/DDBJ whole genome shotgun (WGS) entry which is preliminary data.</text>
</comment>
<dbReference type="OrthoDB" id="3482507at2"/>
<gene>
    <name evidence="3" type="ORF">D7318_03855</name>
    <name evidence="2" type="ORF">D7319_05805</name>
</gene>
<evidence type="ECO:0000256" key="1">
    <source>
        <dbReference type="SAM" id="MobiDB-lite"/>
    </source>
</evidence>
<protein>
    <submittedName>
        <fullName evidence="2">Uncharacterized protein</fullName>
    </submittedName>
</protein>
<evidence type="ECO:0000313" key="5">
    <source>
        <dbReference type="Proteomes" id="UP000275024"/>
    </source>
</evidence>
<evidence type="ECO:0000313" key="2">
    <source>
        <dbReference type="EMBL" id="RKN11455.1"/>
    </source>
</evidence>
<dbReference type="Proteomes" id="UP000275024">
    <property type="component" value="Unassembled WGS sequence"/>
</dbReference>
<name>A0A3A9WEL5_9ACTN</name>
<evidence type="ECO:0000313" key="4">
    <source>
        <dbReference type="Proteomes" id="UP000268652"/>
    </source>
</evidence>
<dbReference type="Proteomes" id="UP000268652">
    <property type="component" value="Unassembled WGS sequence"/>
</dbReference>
<reference evidence="4 5" key="1">
    <citation type="submission" date="2018-09" db="EMBL/GenBank/DDBJ databases">
        <title>Streptomyces sp. nov. DS1-2, an endophytic actinomycete isolated from roots of Dendrobium scabrilingue.</title>
        <authorList>
            <person name="Kuncharoen N."/>
            <person name="Kudo T."/>
            <person name="Ohkuma M."/>
            <person name="Yuki M."/>
            <person name="Tanasupawat S."/>
        </authorList>
    </citation>
    <scope>NUCLEOTIDE SEQUENCE [LARGE SCALE GENOMIC DNA]</scope>
    <source>
        <strain evidence="2 5">AZ1-7</strain>
        <strain evidence="3 4">DS1-2</strain>
    </source>
</reference>
<sequence length="254" mass="27094">MAERSGYYPCTCIAVDVQAYGGNNDRRQSDVQHDLPRLLSRAAAKAGVDSSEWQIQKKGDEVLALAPLDGSASRLVDNYIRHLVFELAQFNEIRVAHARMRLRAAIHQGLAEHADNGFAGRTVVETCRLLNSTVAHVALKAADDANLALLLSDRVYNEWILGGHTTLVPAVFREVAVEEKEYAASAWLWVPGGSAHRLDLGPGPASPPAPGRGAAHGAEPQGRTTVHGEQVSVTSFNAPVDLRGGVIGFGGGHG</sequence>
<dbReference type="EMBL" id="RBDX01000003">
    <property type="protein sequence ID" value="RKN11455.1"/>
    <property type="molecule type" value="Genomic_DNA"/>
</dbReference>